<reference evidence="4" key="1">
    <citation type="submission" date="2019-08" db="EMBL/GenBank/DDBJ databases">
        <authorList>
            <person name="Kucharzyk K."/>
            <person name="Murdoch R.W."/>
            <person name="Higgins S."/>
            <person name="Loffler F."/>
        </authorList>
    </citation>
    <scope>NUCLEOTIDE SEQUENCE</scope>
</reference>
<organism evidence="4">
    <name type="scientific">bioreactor metagenome</name>
    <dbReference type="NCBI Taxonomy" id="1076179"/>
    <lineage>
        <taxon>unclassified sequences</taxon>
        <taxon>metagenomes</taxon>
        <taxon>ecological metagenomes</taxon>
    </lineage>
</organism>
<dbReference type="InterPro" id="IPR020287">
    <property type="entry name" value="Tail_sheath_C"/>
</dbReference>
<dbReference type="Pfam" id="PF04984">
    <property type="entry name" value="Phage_sheath_1"/>
    <property type="match status" value="1"/>
</dbReference>
<dbReference type="Gene3D" id="3.30.1370.220">
    <property type="match status" value="1"/>
</dbReference>
<feature type="domain" description="Tail sheath protein C-terminal" evidence="3">
    <location>
        <begin position="208"/>
        <end position="329"/>
    </location>
</feature>
<evidence type="ECO:0000259" key="3">
    <source>
        <dbReference type="Pfam" id="PF17482"/>
    </source>
</evidence>
<name>A0A644X5X0_9ZZZZ</name>
<accession>A0A644X5X0</accession>
<proteinExistence type="inferred from homology"/>
<protein>
    <recommendedName>
        <fullName evidence="5">Phage tail sheath protein</fullName>
    </recommendedName>
</protein>
<gene>
    <name evidence="4" type="ORF">SDC9_57906</name>
</gene>
<feature type="domain" description="Tail sheath protein subtilisin-like" evidence="2">
    <location>
        <begin position="56"/>
        <end position="200"/>
    </location>
</feature>
<evidence type="ECO:0000256" key="1">
    <source>
        <dbReference type="ARBA" id="ARBA00008005"/>
    </source>
</evidence>
<comment type="similarity">
    <text evidence="1">Belongs to the myoviridae tail sheath protein family.</text>
</comment>
<sequence>MVAVILKDSAANGAHVLTSASQIPAALSAANKTYLQQAFLGYVTPPRKVIVYVLAADATDYASALTYFATQQFDYIVGAPDCTADQATAIAAWITAQRAAGAIYKAVLPDKSADSEAIVNFTADGMTDGTTTWTTAQFCARIAGILAGTPMTISCTYAPIPELTDLTRLTVAEMDTAIDAGQLILMYDGEKVKIARGVNSFQTTSAAKGASFKKIKIVEAVDMIKKDIRATAQDTYIGKYPNSYDNKCVLMTAIQDYFLSLEKSGILLSGGSSVAIDVDAQEAYLQTQGVDTADLSEQEIKEYNTGDQVFLTATISILDAIEDITLAITI</sequence>
<dbReference type="Pfam" id="PF17482">
    <property type="entry name" value="Phage_sheath_1C"/>
    <property type="match status" value="1"/>
</dbReference>
<dbReference type="Gene3D" id="3.40.50.11790">
    <property type="match status" value="1"/>
</dbReference>
<evidence type="ECO:0000259" key="2">
    <source>
        <dbReference type="Pfam" id="PF04984"/>
    </source>
</evidence>
<evidence type="ECO:0000313" key="4">
    <source>
        <dbReference type="EMBL" id="MPM11560.1"/>
    </source>
</evidence>
<dbReference type="AlphaFoldDB" id="A0A644X5X0"/>
<dbReference type="EMBL" id="VSSQ01001845">
    <property type="protein sequence ID" value="MPM11560.1"/>
    <property type="molecule type" value="Genomic_DNA"/>
</dbReference>
<dbReference type="InterPro" id="IPR035089">
    <property type="entry name" value="Phage_sheath_subtilisin"/>
</dbReference>
<comment type="caution">
    <text evidence="4">The sequence shown here is derived from an EMBL/GenBank/DDBJ whole genome shotgun (WGS) entry which is preliminary data.</text>
</comment>
<evidence type="ECO:0008006" key="5">
    <source>
        <dbReference type="Google" id="ProtNLM"/>
    </source>
</evidence>